<name>N1ZSL8_9FIRM</name>
<evidence type="ECO:0000313" key="3">
    <source>
        <dbReference type="EMBL" id="EMZ20022.1"/>
    </source>
</evidence>
<organism evidence="3 4">
    <name type="scientific">Eubacterium plexicaudatum ASF492</name>
    <dbReference type="NCBI Taxonomy" id="1235802"/>
    <lineage>
        <taxon>Bacteria</taxon>
        <taxon>Bacillati</taxon>
        <taxon>Bacillota</taxon>
        <taxon>Clostridia</taxon>
        <taxon>Eubacteriales</taxon>
        <taxon>Eubacteriaceae</taxon>
        <taxon>Eubacterium</taxon>
    </lineage>
</organism>
<dbReference type="InterPro" id="IPR007421">
    <property type="entry name" value="Schlafen_AlbA_2_dom"/>
</dbReference>
<dbReference type="STRING" id="1235802.C823_05230"/>
<gene>
    <name evidence="3" type="ORF">C823_05230</name>
</gene>
<dbReference type="Pfam" id="PF04326">
    <property type="entry name" value="SLFN_AlbA_2"/>
    <property type="match status" value="1"/>
</dbReference>
<dbReference type="HOGENOM" id="CLU_024970_1_1_9"/>
<dbReference type="PATRIC" id="fig|1235802.3.peg.5520"/>
<keyword evidence="4" id="KW-1185">Reference proteome</keyword>
<dbReference type="InterPro" id="IPR049514">
    <property type="entry name" value="Fic-like_C"/>
</dbReference>
<dbReference type="eggNOG" id="COG2865">
    <property type="taxonomic scope" value="Bacteria"/>
</dbReference>
<evidence type="ECO:0000259" key="1">
    <source>
        <dbReference type="Pfam" id="PF04326"/>
    </source>
</evidence>
<accession>N1ZSL8</accession>
<comment type="caution">
    <text evidence="3">The sequence shown here is derived from an EMBL/GenBank/DDBJ whole genome shotgun (WGS) entry which is preliminary data.</text>
</comment>
<dbReference type="InterPro" id="IPR038475">
    <property type="entry name" value="RecG_C_sf"/>
</dbReference>
<dbReference type="InterPro" id="IPR038461">
    <property type="entry name" value="Schlafen_AlbA_2_dom_sf"/>
</dbReference>
<protein>
    <recommendedName>
        <fullName evidence="5">ATP-dependent DNA helicase RecG</fullName>
    </recommendedName>
</protein>
<evidence type="ECO:0008006" key="5">
    <source>
        <dbReference type="Google" id="ProtNLM"/>
    </source>
</evidence>
<dbReference type="Pfam" id="PF21247">
    <property type="entry name" value="Fic-like_C"/>
    <property type="match status" value="1"/>
</dbReference>
<dbReference type="Gene3D" id="3.30.565.60">
    <property type="match status" value="1"/>
</dbReference>
<dbReference type="PANTHER" id="PTHR30595:SF6">
    <property type="entry name" value="SCHLAFEN ALBA-2 DOMAIN-CONTAINING PROTEIN"/>
    <property type="match status" value="1"/>
</dbReference>
<feature type="domain" description="Schlafen AlbA-2" evidence="1">
    <location>
        <begin position="36"/>
        <end position="131"/>
    </location>
</feature>
<sequence>MLRSRIPLIFADKLGTISNINGQRVMIVALVNIGSETEQIEYKKSIGELKEAMFSIAAILNKHQSGELYFGVKNDGTVIGQEISDESLRKVSQAIGNHIKPAIYPEITIQQFGDRQTILVRFEGSRCPYLAYNVPRIRVADEDLVMDQDTYDSMIRQRDNIDYSWEKRVSKYTIDDVNEDAFAEYLRKAKEAGRIDFEDIDVKTVLDKLELTEGNYLLNAGAALFCDCGIVNELQIAKFASDERLTFTDIRRYSGSVMELKKKAEQYIIDAMDWRVEFGNLTRKEIPEIPLDAIREAITNSFGHRMFDSGQSNEITIFKNRIEIYNPGAFPANKTPESYVVGNQRPIRRNPLIARTLYYSKDMESFATGLKRIKDACEKAGCRVEFQTPDDGFVVVFYRHGTQKLSGTAQKTAQKEETTAQKTAQKEERLNALLEYCKEPRDRDEMMKFLGIKHRTTFRSDYLNPLLDEGKIAMTMPDKPRSKNQKFYSI</sequence>
<evidence type="ECO:0000259" key="2">
    <source>
        <dbReference type="Pfam" id="PF21247"/>
    </source>
</evidence>
<dbReference type="OrthoDB" id="9813719at2"/>
<dbReference type="Proteomes" id="UP000012589">
    <property type="component" value="Unassembled WGS sequence"/>
</dbReference>
<reference evidence="3 4" key="1">
    <citation type="journal article" date="2014" name="Genome Announc.">
        <title>Draft genome sequences of the altered schaedler flora, a defined bacterial community from gnotobiotic mice.</title>
        <authorList>
            <person name="Wannemuehler M.J."/>
            <person name="Overstreet A.M."/>
            <person name="Ward D.V."/>
            <person name="Phillips G.J."/>
        </authorList>
    </citation>
    <scope>NUCLEOTIDE SEQUENCE [LARGE SCALE GENOMIC DNA]</scope>
    <source>
        <strain evidence="3 4">ASF492</strain>
    </source>
</reference>
<dbReference type="EMBL" id="AQFT01000154">
    <property type="protein sequence ID" value="EMZ20022.1"/>
    <property type="molecule type" value="Genomic_DNA"/>
</dbReference>
<dbReference type="Pfam" id="PF13749">
    <property type="entry name" value="HATPase_c_4"/>
    <property type="match status" value="1"/>
</dbReference>
<dbReference type="PANTHER" id="PTHR30595">
    <property type="entry name" value="GLPR-RELATED TRANSCRIPTIONAL REPRESSOR"/>
    <property type="match status" value="1"/>
</dbReference>
<feature type="domain" description="Filamentation induced by cAMP protein Fic-like C-terminal" evidence="2">
    <location>
        <begin position="431"/>
        <end position="487"/>
    </location>
</feature>
<dbReference type="Gene3D" id="3.30.950.30">
    <property type="entry name" value="Schlafen, AAA domain"/>
    <property type="match status" value="1"/>
</dbReference>
<proteinExistence type="predicted"/>
<dbReference type="AlphaFoldDB" id="N1ZSL8"/>
<evidence type="ECO:0000313" key="4">
    <source>
        <dbReference type="Proteomes" id="UP000012589"/>
    </source>
</evidence>